<dbReference type="SUPFAM" id="SSF54695">
    <property type="entry name" value="POZ domain"/>
    <property type="match status" value="1"/>
</dbReference>
<dbReference type="InterPro" id="IPR000210">
    <property type="entry name" value="BTB/POZ_dom"/>
</dbReference>
<accession>A0A4S2KL62</accession>
<dbReference type="Pfam" id="PF00651">
    <property type="entry name" value="BTB"/>
    <property type="match status" value="1"/>
</dbReference>
<evidence type="ECO:0000313" key="3">
    <source>
        <dbReference type="Proteomes" id="UP000310200"/>
    </source>
</evidence>
<dbReference type="PROSITE" id="PS50097">
    <property type="entry name" value="BTB"/>
    <property type="match status" value="1"/>
</dbReference>
<evidence type="ECO:0000313" key="2">
    <source>
        <dbReference type="EMBL" id="TGZ48719.1"/>
    </source>
</evidence>
<dbReference type="Proteomes" id="UP000310200">
    <property type="component" value="Unassembled WGS sequence"/>
</dbReference>
<dbReference type="EMBL" id="QBLH01002341">
    <property type="protein sequence ID" value="TGZ48719.1"/>
    <property type="molecule type" value="Genomic_DNA"/>
</dbReference>
<dbReference type="STRING" id="300112.A0A4S2KL62"/>
<dbReference type="GO" id="GO:0005829">
    <property type="term" value="C:cytosol"/>
    <property type="evidence" value="ECO:0007669"/>
    <property type="project" value="TreeGrafter"/>
</dbReference>
<proteinExistence type="predicted"/>
<dbReference type="GO" id="GO:0000932">
    <property type="term" value="C:P-body"/>
    <property type="evidence" value="ECO:0007669"/>
    <property type="project" value="TreeGrafter"/>
</dbReference>
<protein>
    <recommendedName>
        <fullName evidence="1">BTB domain-containing protein</fullName>
    </recommendedName>
</protein>
<dbReference type="Gene3D" id="3.30.710.10">
    <property type="entry name" value="Potassium Channel Kv1.1, Chain A"/>
    <property type="match status" value="1"/>
</dbReference>
<gene>
    <name evidence="2" type="ORF">DBV15_07996</name>
</gene>
<sequence>MRKLRSTCNAKMSVPPCDWQISKQKLSERGQHLLETGQWSDCNFIVGQEPQQQTLKGHKLFLAMSSPVFEAMFFGGMAEKNDPIPIRDVQPEAFKALLEYIYTDKVELGSFELACELCYCAKKYMLPSLVEECTKYLWSDLSPKKACRAYEFAKLFEEPVLMDKCLQIIHTRTDEVLKESSWEDVELGTLLKVLDQDALQISSEIELFSALERWAKAECSRKSLDPTNGKSLKSVIGNALLKIRFLSLTPQEFAEGPGMSPLVTKDEALAILMNILCTGNKTPMPEGFCTNSNSRAKLSPLFGQSVYNLRYDWPYPLWPWPSSLSSGSPRATNQSQGYDFCRMELLKIRDSIDRYLTDLAAFDSPAYEAGMTAHGNHRKLVIGFGLANKTHTLPGYRDTYREMMTSRHIFAPYGNLNTCISVRSGFLNDGEPSSSTMRNTSPILVDASINKDSGNLPNTSSTVVVREGPKYYCLRSVVQQTDCLNTNVLDCSITFSVDKNICVVGVQVPTQIAAASNFTHAIDADTSYTEILYAHLLDCDGTRLTYTHFTTKANFGTLVEITFNRPVYIQKHKVYRVGVVFNKAGWYPVGVCAQNMSCDSVFFSFGVGNTAHAIRDGLIRSIVFTYH</sequence>
<comment type="caution">
    <text evidence="2">The sequence shown here is derived from an EMBL/GenBank/DDBJ whole genome shotgun (WGS) entry which is preliminary data.</text>
</comment>
<dbReference type="InterPro" id="IPR038648">
    <property type="entry name" value="PHR_sf"/>
</dbReference>
<keyword evidence="3" id="KW-1185">Reference proteome</keyword>
<reference evidence="2 3" key="1">
    <citation type="journal article" date="2019" name="Philos. Trans. R. Soc. Lond., B, Biol. Sci.">
        <title>Ant behaviour and brain gene expression of defending hosts depend on the ecological success of the intruding social parasite.</title>
        <authorList>
            <person name="Kaur R."/>
            <person name="Stoldt M."/>
            <person name="Jongepier E."/>
            <person name="Feldmeyer B."/>
            <person name="Menzel F."/>
            <person name="Bornberg-Bauer E."/>
            <person name="Foitzik S."/>
        </authorList>
    </citation>
    <scope>NUCLEOTIDE SEQUENCE [LARGE SCALE GENOMIC DNA]</scope>
    <source>
        <tissue evidence="2">Whole body</tissue>
    </source>
</reference>
<dbReference type="FunFam" id="3.30.710.10:FF:000169">
    <property type="entry name" value="BTB/POZ domain-containing protein 2"/>
    <property type="match status" value="1"/>
</dbReference>
<evidence type="ECO:0000259" key="1">
    <source>
        <dbReference type="PROSITE" id="PS50097"/>
    </source>
</evidence>
<dbReference type="InterPro" id="IPR011705">
    <property type="entry name" value="BACK"/>
</dbReference>
<name>A0A4S2KL62_9HYME</name>
<dbReference type="AlphaFoldDB" id="A0A4S2KL62"/>
<dbReference type="SMART" id="SM00225">
    <property type="entry name" value="BTB"/>
    <property type="match status" value="1"/>
</dbReference>
<dbReference type="InterPro" id="IPR011333">
    <property type="entry name" value="SKP1/BTB/POZ_sf"/>
</dbReference>
<feature type="domain" description="BTB" evidence="1">
    <location>
        <begin position="40"/>
        <end position="110"/>
    </location>
</feature>
<dbReference type="PANTHER" id="PTHR45774">
    <property type="entry name" value="BTB/POZ DOMAIN-CONTAINING"/>
    <property type="match status" value="1"/>
</dbReference>
<dbReference type="Pfam" id="PF07707">
    <property type="entry name" value="BACK"/>
    <property type="match status" value="1"/>
</dbReference>
<dbReference type="SMART" id="SM00875">
    <property type="entry name" value="BACK"/>
    <property type="match status" value="1"/>
</dbReference>
<dbReference type="Gene3D" id="1.25.40.420">
    <property type="match status" value="1"/>
</dbReference>
<organism evidence="2 3">
    <name type="scientific">Temnothorax longispinosus</name>
    <dbReference type="NCBI Taxonomy" id="300112"/>
    <lineage>
        <taxon>Eukaryota</taxon>
        <taxon>Metazoa</taxon>
        <taxon>Ecdysozoa</taxon>
        <taxon>Arthropoda</taxon>
        <taxon>Hexapoda</taxon>
        <taxon>Insecta</taxon>
        <taxon>Pterygota</taxon>
        <taxon>Neoptera</taxon>
        <taxon>Endopterygota</taxon>
        <taxon>Hymenoptera</taxon>
        <taxon>Apocrita</taxon>
        <taxon>Aculeata</taxon>
        <taxon>Formicoidea</taxon>
        <taxon>Formicidae</taxon>
        <taxon>Myrmicinae</taxon>
        <taxon>Temnothorax</taxon>
    </lineage>
</organism>
<dbReference type="Gene3D" id="2.60.120.820">
    <property type="entry name" value="PHR domain"/>
    <property type="match status" value="1"/>
</dbReference>
<dbReference type="GO" id="GO:0022008">
    <property type="term" value="P:neurogenesis"/>
    <property type="evidence" value="ECO:0007669"/>
    <property type="project" value="TreeGrafter"/>
</dbReference>
<dbReference type="PANTHER" id="PTHR45774:SF3">
    <property type="entry name" value="BTB (POZ) DOMAIN-CONTAINING 2B-RELATED"/>
    <property type="match status" value="1"/>
</dbReference>